<accession>A0A1G8FWW5</accession>
<evidence type="ECO:0000259" key="2">
    <source>
        <dbReference type="Pfam" id="PF02517"/>
    </source>
</evidence>
<feature type="transmembrane region" description="Helical" evidence="1">
    <location>
        <begin position="147"/>
        <end position="174"/>
    </location>
</feature>
<feature type="transmembrane region" description="Helical" evidence="1">
    <location>
        <begin position="64"/>
        <end position="83"/>
    </location>
</feature>
<dbReference type="Pfam" id="PF02517">
    <property type="entry name" value="Rce1-like"/>
    <property type="match status" value="1"/>
</dbReference>
<reference evidence="3 4" key="1">
    <citation type="submission" date="2016-10" db="EMBL/GenBank/DDBJ databases">
        <authorList>
            <person name="de Groot N.N."/>
        </authorList>
    </citation>
    <scope>NUCLEOTIDE SEQUENCE [LARGE SCALE GENOMIC DNA]</scope>
    <source>
        <strain evidence="3 4">DSM 5885</strain>
    </source>
</reference>
<dbReference type="InterPro" id="IPR003675">
    <property type="entry name" value="Rce1/LyrA-like_dom"/>
</dbReference>
<evidence type="ECO:0000313" key="3">
    <source>
        <dbReference type="EMBL" id="SDH86555.1"/>
    </source>
</evidence>
<feature type="transmembrane region" description="Helical" evidence="1">
    <location>
        <begin position="209"/>
        <end position="230"/>
    </location>
</feature>
<keyword evidence="1" id="KW-1133">Transmembrane helix</keyword>
<feature type="transmembrane region" description="Helical" evidence="1">
    <location>
        <begin position="40"/>
        <end position="58"/>
    </location>
</feature>
<dbReference type="AlphaFoldDB" id="A0A1G8FWW5"/>
<evidence type="ECO:0000313" key="4">
    <source>
        <dbReference type="Proteomes" id="UP000198607"/>
    </source>
</evidence>
<dbReference type="Proteomes" id="UP000198607">
    <property type="component" value="Unassembled WGS sequence"/>
</dbReference>
<keyword evidence="4" id="KW-1185">Reference proteome</keyword>
<evidence type="ECO:0000256" key="1">
    <source>
        <dbReference type="SAM" id="Phobius"/>
    </source>
</evidence>
<dbReference type="OrthoDB" id="2661755at2"/>
<proteinExistence type="predicted"/>
<dbReference type="STRING" id="83767.SAMN05660652_02455"/>
<organism evidence="3 4">
    <name type="scientific">Propionivibrio dicarboxylicus</name>
    <dbReference type="NCBI Taxonomy" id="83767"/>
    <lineage>
        <taxon>Bacteria</taxon>
        <taxon>Pseudomonadati</taxon>
        <taxon>Pseudomonadota</taxon>
        <taxon>Betaproteobacteria</taxon>
        <taxon>Rhodocyclales</taxon>
        <taxon>Rhodocyclaceae</taxon>
        <taxon>Propionivibrio</taxon>
    </lineage>
</organism>
<keyword evidence="1" id="KW-0472">Membrane</keyword>
<protein>
    <recommendedName>
        <fullName evidence="2">CAAX prenyl protease 2/Lysostaphin resistance protein A-like domain-containing protein</fullName>
    </recommendedName>
</protein>
<dbReference type="GO" id="GO:0080120">
    <property type="term" value="P:CAAX-box protein maturation"/>
    <property type="evidence" value="ECO:0007669"/>
    <property type="project" value="UniProtKB-ARBA"/>
</dbReference>
<gene>
    <name evidence="3" type="ORF">SAMN05660652_02455</name>
</gene>
<dbReference type="GO" id="GO:0004175">
    <property type="term" value="F:endopeptidase activity"/>
    <property type="evidence" value="ECO:0007669"/>
    <property type="project" value="UniProtKB-ARBA"/>
</dbReference>
<feature type="transmembrane region" description="Helical" evidence="1">
    <location>
        <begin position="104"/>
        <end position="127"/>
    </location>
</feature>
<dbReference type="EMBL" id="FNCY01000009">
    <property type="protein sequence ID" value="SDH86555.1"/>
    <property type="molecule type" value="Genomic_DNA"/>
</dbReference>
<feature type="domain" description="CAAX prenyl protease 2/Lysostaphin resistance protein A-like" evidence="2">
    <location>
        <begin position="149"/>
        <end position="247"/>
    </location>
</feature>
<keyword evidence="1" id="KW-0812">Transmembrane</keyword>
<feature type="transmembrane region" description="Helical" evidence="1">
    <location>
        <begin position="186"/>
        <end position="203"/>
    </location>
</feature>
<feature type="transmembrane region" description="Helical" evidence="1">
    <location>
        <begin position="242"/>
        <end position="260"/>
    </location>
</feature>
<dbReference type="RefSeq" id="WP_091938037.1">
    <property type="nucleotide sequence ID" value="NZ_FNCY01000009.1"/>
</dbReference>
<sequence>MTSPAASAATNEARFNQLEDPASDFPFYNGTPVVISNRQWLIVLATVVIGFLVLALPIPWPKGTFWQFIPVILMPGIPLVALSRVAPGKWRAIFGKVGRREVKLMFGFALLNVVISMTIGSIVHALIHVTPNASMAQLGSLGMAERFAFFAKTIPQLLGEEVITLLPFLALLQWFSKDFRLGRKSAIIGAWLMTSIVFGLIHLPTYDWNWIQCLVVIGAARMMLTLPWIMTKNIWVSTGAHIVNDWLLFIMTLFGAGLMSKA</sequence>
<name>A0A1G8FWW5_9RHOO</name>